<gene>
    <name evidence="2" type="ORF">C1H46_028886</name>
</gene>
<organism evidence="2 3">
    <name type="scientific">Malus baccata</name>
    <name type="common">Siberian crab apple</name>
    <name type="synonym">Pyrus baccata</name>
    <dbReference type="NCBI Taxonomy" id="106549"/>
    <lineage>
        <taxon>Eukaryota</taxon>
        <taxon>Viridiplantae</taxon>
        <taxon>Streptophyta</taxon>
        <taxon>Embryophyta</taxon>
        <taxon>Tracheophyta</taxon>
        <taxon>Spermatophyta</taxon>
        <taxon>Magnoliopsida</taxon>
        <taxon>eudicotyledons</taxon>
        <taxon>Gunneridae</taxon>
        <taxon>Pentapetalae</taxon>
        <taxon>rosids</taxon>
        <taxon>fabids</taxon>
        <taxon>Rosales</taxon>
        <taxon>Rosaceae</taxon>
        <taxon>Amygdaloideae</taxon>
        <taxon>Maleae</taxon>
        <taxon>Malus</taxon>
    </lineage>
</organism>
<feature type="compositionally biased region" description="Basic and acidic residues" evidence="1">
    <location>
        <begin position="76"/>
        <end position="90"/>
    </location>
</feature>
<protein>
    <submittedName>
        <fullName evidence="2">Uncharacterized protein</fullName>
    </submittedName>
</protein>
<name>A0A540LGF6_MALBA</name>
<reference evidence="2 3" key="1">
    <citation type="journal article" date="2019" name="G3 (Bethesda)">
        <title>Sequencing of a Wild Apple (Malus baccata) Genome Unravels the Differences Between Cultivated and Wild Apple Species Regarding Disease Resistance and Cold Tolerance.</title>
        <authorList>
            <person name="Chen X."/>
        </authorList>
    </citation>
    <scope>NUCLEOTIDE SEQUENCE [LARGE SCALE GENOMIC DNA]</scope>
    <source>
        <strain evidence="3">cv. Shandingzi</strain>
        <tissue evidence="2">Leaves</tissue>
    </source>
</reference>
<feature type="region of interest" description="Disordered" evidence="1">
    <location>
        <begin position="57"/>
        <end position="91"/>
    </location>
</feature>
<keyword evidence="3" id="KW-1185">Reference proteome</keyword>
<dbReference type="AlphaFoldDB" id="A0A540LGF6"/>
<sequence length="161" mass="17630">MPAALKVTNSIVDRISQCRSSSRPLMPKFVPKRPFGAKSGSPLKRLATMKSNKVPMLAKMAPKPVPSATKINSSAEKNETIHTGSREESTKSVSGEASKIYMLLKPYLLEDMDVCAKFVDGIKVVGPSSFTKHTIEYRMTALLAIMQKMAILAVESMLLDQ</sequence>
<evidence type="ECO:0000313" key="3">
    <source>
        <dbReference type="Proteomes" id="UP000315295"/>
    </source>
</evidence>
<accession>A0A540LGF6</accession>
<evidence type="ECO:0000256" key="1">
    <source>
        <dbReference type="SAM" id="MobiDB-lite"/>
    </source>
</evidence>
<comment type="caution">
    <text evidence="2">The sequence shown here is derived from an EMBL/GenBank/DDBJ whole genome shotgun (WGS) entry which is preliminary data.</text>
</comment>
<proteinExistence type="predicted"/>
<dbReference type="EMBL" id="VIEB01000592">
    <property type="protein sequence ID" value="TQD85550.1"/>
    <property type="molecule type" value="Genomic_DNA"/>
</dbReference>
<dbReference type="Proteomes" id="UP000315295">
    <property type="component" value="Unassembled WGS sequence"/>
</dbReference>
<evidence type="ECO:0000313" key="2">
    <source>
        <dbReference type="EMBL" id="TQD85550.1"/>
    </source>
</evidence>